<gene>
    <name evidence="11" type="ORF">SLOPH_254</name>
</gene>
<feature type="region of interest" description="Disordered" evidence="9">
    <location>
        <begin position="123"/>
        <end position="147"/>
    </location>
</feature>
<dbReference type="Gene3D" id="3.40.50.300">
    <property type="entry name" value="P-loop containing nucleotide triphosphate hydrolases"/>
    <property type="match status" value="3"/>
</dbReference>
<evidence type="ECO:0000256" key="5">
    <source>
        <dbReference type="ARBA" id="ARBA00022777"/>
    </source>
</evidence>
<dbReference type="GO" id="GO:0036431">
    <property type="term" value="F:dCMP kinase activity"/>
    <property type="evidence" value="ECO:0007669"/>
    <property type="project" value="InterPro"/>
</dbReference>
<dbReference type="InParanoid" id="S7XQB1"/>
<dbReference type="Proteomes" id="UP000014978">
    <property type="component" value="Unassembled WGS sequence"/>
</dbReference>
<dbReference type="Pfam" id="PF02224">
    <property type="entry name" value="Cytidylate_kin"/>
    <property type="match status" value="3"/>
</dbReference>
<feature type="domain" description="Cytidylate kinase" evidence="10">
    <location>
        <begin position="183"/>
        <end position="282"/>
    </location>
</feature>
<evidence type="ECO:0000256" key="1">
    <source>
        <dbReference type="ARBA" id="ARBA00009427"/>
    </source>
</evidence>
<reference evidence="12" key="1">
    <citation type="journal article" date="2013" name="PLoS Genet.">
        <title>The genome of Spraguea lophii and the basis of host-microsporidian interactions.</title>
        <authorList>
            <person name="Campbell S.E."/>
            <person name="Williams T.A."/>
            <person name="Yousuf A."/>
            <person name="Soanes D.M."/>
            <person name="Paszkiewicz K.H."/>
            <person name="Williams B.A.P."/>
        </authorList>
    </citation>
    <scope>NUCLEOTIDE SEQUENCE [LARGE SCALE GENOMIC DNA]</scope>
    <source>
        <strain evidence="12">42_110</strain>
    </source>
</reference>
<comment type="catalytic activity">
    <reaction evidence="7">
        <text>dCMP + ATP = dCDP + ADP</text>
        <dbReference type="Rhea" id="RHEA:25094"/>
        <dbReference type="ChEBI" id="CHEBI:30616"/>
        <dbReference type="ChEBI" id="CHEBI:57566"/>
        <dbReference type="ChEBI" id="CHEBI:58593"/>
        <dbReference type="ChEBI" id="CHEBI:456216"/>
        <dbReference type="EC" id="2.7.4.25"/>
    </reaction>
</comment>
<dbReference type="InterPro" id="IPR027417">
    <property type="entry name" value="P-loop_NTPase"/>
</dbReference>
<keyword evidence="6" id="KW-0067">ATP-binding</keyword>
<evidence type="ECO:0000313" key="12">
    <source>
        <dbReference type="Proteomes" id="UP000014978"/>
    </source>
</evidence>
<evidence type="ECO:0000256" key="9">
    <source>
        <dbReference type="SAM" id="MobiDB-lite"/>
    </source>
</evidence>
<keyword evidence="3" id="KW-0808">Transferase</keyword>
<feature type="domain" description="Cytidylate kinase" evidence="10">
    <location>
        <begin position="346"/>
        <end position="401"/>
    </location>
</feature>
<comment type="similarity">
    <text evidence="1">Belongs to the cytidylate kinase family. Type 1 subfamily.</text>
</comment>
<evidence type="ECO:0000256" key="4">
    <source>
        <dbReference type="ARBA" id="ARBA00022741"/>
    </source>
</evidence>
<evidence type="ECO:0000256" key="2">
    <source>
        <dbReference type="ARBA" id="ARBA00012906"/>
    </source>
</evidence>
<feature type="region of interest" description="Disordered" evidence="9">
    <location>
        <begin position="268"/>
        <end position="300"/>
    </location>
</feature>
<keyword evidence="5 11" id="KW-0418">Kinase</keyword>
<comment type="caution">
    <text evidence="11">The sequence shown here is derived from an EMBL/GenBank/DDBJ whole genome shotgun (WGS) entry which is preliminary data.</text>
</comment>
<evidence type="ECO:0000256" key="3">
    <source>
        <dbReference type="ARBA" id="ARBA00022679"/>
    </source>
</evidence>
<evidence type="ECO:0000256" key="6">
    <source>
        <dbReference type="ARBA" id="ARBA00022840"/>
    </source>
</evidence>
<evidence type="ECO:0000313" key="11">
    <source>
        <dbReference type="EMBL" id="EPR78143.1"/>
    </source>
</evidence>
<dbReference type="STRING" id="1358809.S7XQB1"/>
<sequence>MKYLQIAIDGPSSSGKSSTANKLSKKINGLHINSGQIYRCLAYIISEKIDYNNGNKVYDREIDVRDIDCNNNTYDTTKIKYIRNNKDNIINSSLLKELSSIDIKINKDYYSIKYTNRYDCSIDNSNKDNDSSDNSKDNYDCDNSKDNDKGNNINTIKHINIINNNTIKHTTITNNNNINTINHINHINIKELHNSYIDIITSIFSSISSIRNIANRILQSIIEDSKNKINIIIDGRDIGYRVLPNADIKIYLNASAEERAKRRYIERYKHYDQSNNDQSNNDRSKDNKNRNNKDKDNSLDIIIDKMTEDNKYDSRYDDNDNSKDNYTTINHTVNHINNNYINNHTTTITEYKEILEDIKKRDYNDINRNIDPLKISDDGIVIDTDNLNLKETVNKIYNIYKNIR</sequence>
<protein>
    <recommendedName>
        <fullName evidence="2">(d)CMP kinase</fullName>
        <ecNumber evidence="2">2.7.4.25</ecNumber>
    </recommendedName>
</protein>
<dbReference type="EC" id="2.7.4.25" evidence="2"/>
<dbReference type="OrthoDB" id="10263145at2759"/>
<evidence type="ECO:0000256" key="8">
    <source>
        <dbReference type="ARBA" id="ARBA00048478"/>
    </source>
</evidence>
<dbReference type="InterPro" id="IPR003136">
    <property type="entry name" value="Cytidylate_kin"/>
</dbReference>
<dbReference type="SUPFAM" id="SSF52540">
    <property type="entry name" value="P-loop containing nucleoside triphosphate hydrolases"/>
    <property type="match status" value="1"/>
</dbReference>
<dbReference type="InterPro" id="IPR011994">
    <property type="entry name" value="Cytidylate_kinase_dom"/>
</dbReference>
<dbReference type="HAMAP" id="MF_00238">
    <property type="entry name" value="Cytidyl_kinase_type1"/>
    <property type="match status" value="1"/>
</dbReference>
<feature type="domain" description="Cytidylate kinase" evidence="10">
    <location>
        <begin position="6"/>
        <end position="83"/>
    </location>
</feature>
<dbReference type="EMBL" id="ATCN01001007">
    <property type="protein sequence ID" value="EPR78143.1"/>
    <property type="molecule type" value="Genomic_DNA"/>
</dbReference>
<dbReference type="CDD" id="cd02019">
    <property type="entry name" value="NK"/>
    <property type="match status" value="1"/>
</dbReference>
<name>S7XQB1_SPRLO</name>
<accession>S7XQB1</accession>
<dbReference type="VEuPathDB" id="MicrosporidiaDB:SLOPH_254"/>
<keyword evidence="4" id="KW-0547">Nucleotide-binding</keyword>
<keyword evidence="12" id="KW-1185">Reference proteome</keyword>
<proteinExistence type="inferred from homology"/>
<dbReference type="AlphaFoldDB" id="S7XQB1"/>
<dbReference type="GO" id="GO:0006139">
    <property type="term" value="P:nucleobase-containing compound metabolic process"/>
    <property type="evidence" value="ECO:0007669"/>
    <property type="project" value="InterPro"/>
</dbReference>
<dbReference type="HOGENOM" id="CLU_681812_0_0_1"/>
<evidence type="ECO:0000259" key="10">
    <source>
        <dbReference type="Pfam" id="PF02224"/>
    </source>
</evidence>
<comment type="catalytic activity">
    <reaction evidence="8">
        <text>CMP + ATP = CDP + ADP</text>
        <dbReference type="Rhea" id="RHEA:11600"/>
        <dbReference type="ChEBI" id="CHEBI:30616"/>
        <dbReference type="ChEBI" id="CHEBI:58069"/>
        <dbReference type="ChEBI" id="CHEBI:60377"/>
        <dbReference type="ChEBI" id="CHEBI:456216"/>
        <dbReference type="EC" id="2.7.4.25"/>
    </reaction>
</comment>
<dbReference type="GO" id="GO:0005524">
    <property type="term" value="F:ATP binding"/>
    <property type="evidence" value="ECO:0007669"/>
    <property type="project" value="UniProtKB-KW"/>
</dbReference>
<feature type="compositionally biased region" description="Basic and acidic residues" evidence="9">
    <location>
        <begin position="280"/>
        <end position="300"/>
    </location>
</feature>
<feature type="compositionally biased region" description="Basic and acidic residues" evidence="9">
    <location>
        <begin position="125"/>
        <end position="147"/>
    </location>
</feature>
<evidence type="ECO:0000256" key="7">
    <source>
        <dbReference type="ARBA" id="ARBA00047615"/>
    </source>
</evidence>
<organism evidence="11 12">
    <name type="scientific">Spraguea lophii (strain 42_110)</name>
    <name type="common">Microsporidian parasite</name>
    <dbReference type="NCBI Taxonomy" id="1358809"/>
    <lineage>
        <taxon>Eukaryota</taxon>
        <taxon>Fungi</taxon>
        <taxon>Fungi incertae sedis</taxon>
        <taxon>Microsporidia</taxon>
        <taxon>Spragueidae</taxon>
        <taxon>Spraguea</taxon>
    </lineage>
</organism>